<dbReference type="SUPFAM" id="SSF54675">
    <property type="entry name" value="Nicotinate/Quinolinate PRTase N-terminal domain-like"/>
    <property type="match status" value="1"/>
</dbReference>
<evidence type="ECO:0000256" key="1">
    <source>
        <dbReference type="ARBA" id="ARBA00003237"/>
    </source>
</evidence>
<evidence type="ECO:0000256" key="3">
    <source>
        <dbReference type="ARBA" id="ARBA00009400"/>
    </source>
</evidence>
<keyword evidence="7 9" id="KW-0808">Transferase</keyword>
<comment type="similarity">
    <text evidence="3 9">Belongs to the NadC/ModD family.</text>
</comment>
<keyword evidence="5" id="KW-0662">Pyridine nucleotide biosynthesis</keyword>
<dbReference type="PANTHER" id="PTHR32179:SF3">
    <property type="entry name" value="NICOTINATE-NUCLEOTIDE PYROPHOSPHORYLASE [CARBOXYLATING]"/>
    <property type="match status" value="1"/>
</dbReference>
<dbReference type="Gene3D" id="3.90.1170.20">
    <property type="entry name" value="Quinolinate phosphoribosyl transferase, N-terminal domain"/>
    <property type="match status" value="1"/>
</dbReference>
<evidence type="ECO:0000256" key="9">
    <source>
        <dbReference type="PIRNR" id="PIRNR006250"/>
    </source>
</evidence>
<dbReference type="CDD" id="cd01572">
    <property type="entry name" value="QPRTase"/>
    <property type="match status" value="1"/>
</dbReference>
<dbReference type="Gene3D" id="3.20.20.70">
    <property type="entry name" value="Aldolase class I"/>
    <property type="match status" value="1"/>
</dbReference>
<proteinExistence type="inferred from homology"/>
<evidence type="ECO:0000313" key="13">
    <source>
        <dbReference type="Proteomes" id="UP001500074"/>
    </source>
</evidence>
<dbReference type="InterPro" id="IPR036068">
    <property type="entry name" value="Nicotinate_pribotase-like_C"/>
</dbReference>
<evidence type="ECO:0000256" key="6">
    <source>
        <dbReference type="ARBA" id="ARBA00022676"/>
    </source>
</evidence>
<keyword evidence="6 9" id="KW-0328">Glycosyltransferase</keyword>
<evidence type="ECO:0000313" key="12">
    <source>
        <dbReference type="EMBL" id="GAA5174978.1"/>
    </source>
</evidence>
<dbReference type="InterPro" id="IPR004393">
    <property type="entry name" value="NadC"/>
</dbReference>
<dbReference type="Pfam" id="PF01729">
    <property type="entry name" value="QRPTase_C"/>
    <property type="match status" value="1"/>
</dbReference>
<name>A0ABP9RDI8_9GAMM</name>
<gene>
    <name evidence="12" type="primary">nadC_1</name>
    <name evidence="12" type="ORF">GCM10023342_17260</name>
</gene>
<evidence type="ECO:0000259" key="10">
    <source>
        <dbReference type="Pfam" id="PF01729"/>
    </source>
</evidence>
<reference evidence="13" key="1">
    <citation type="journal article" date="2019" name="Int. J. Syst. Evol. Microbiol.">
        <title>The Global Catalogue of Microorganisms (GCM) 10K type strain sequencing project: providing services to taxonomists for standard genome sequencing and annotation.</title>
        <authorList>
            <consortium name="The Broad Institute Genomics Platform"/>
            <consortium name="The Broad Institute Genome Sequencing Center for Infectious Disease"/>
            <person name="Wu L."/>
            <person name="Ma J."/>
        </authorList>
    </citation>
    <scope>NUCLEOTIDE SEQUENCE [LARGE SCALE GENOMIC DNA]</scope>
    <source>
        <strain evidence="13">JCM 18472</strain>
    </source>
</reference>
<comment type="function">
    <text evidence="1">Involved in the catabolism of quinolinic acid (QA).</text>
</comment>
<organism evidence="12 13">
    <name type="scientific">Modicisalibacter zincidurans</name>
    <dbReference type="NCBI Taxonomy" id="1178777"/>
    <lineage>
        <taxon>Bacteria</taxon>
        <taxon>Pseudomonadati</taxon>
        <taxon>Pseudomonadota</taxon>
        <taxon>Gammaproteobacteria</taxon>
        <taxon>Oceanospirillales</taxon>
        <taxon>Halomonadaceae</taxon>
        <taxon>Modicisalibacter</taxon>
    </lineage>
</organism>
<evidence type="ECO:0000256" key="8">
    <source>
        <dbReference type="ARBA" id="ARBA00033102"/>
    </source>
</evidence>
<evidence type="ECO:0000256" key="5">
    <source>
        <dbReference type="ARBA" id="ARBA00022642"/>
    </source>
</evidence>
<dbReference type="Proteomes" id="UP001500074">
    <property type="component" value="Unassembled WGS sequence"/>
</dbReference>
<dbReference type="PIRSF" id="PIRSF006250">
    <property type="entry name" value="NadC_ModD"/>
    <property type="match status" value="1"/>
</dbReference>
<dbReference type="InterPro" id="IPR013785">
    <property type="entry name" value="Aldolase_TIM"/>
</dbReference>
<comment type="pathway">
    <text evidence="2">Cofactor biosynthesis; NAD(+) biosynthesis; nicotinate D-ribonucleotide from quinolinate: step 1/1.</text>
</comment>
<dbReference type="RefSeq" id="WP_031383253.1">
    <property type="nucleotide sequence ID" value="NZ_BAABKI010000018.1"/>
</dbReference>
<dbReference type="InterPro" id="IPR027277">
    <property type="entry name" value="NadC/ModD"/>
</dbReference>
<dbReference type="PANTHER" id="PTHR32179">
    <property type="entry name" value="NICOTINATE-NUCLEOTIDE PYROPHOSPHORYLASE [CARBOXYLATING]"/>
    <property type="match status" value="1"/>
</dbReference>
<protein>
    <recommendedName>
        <fullName evidence="4">nicotinate-nucleotide diphosphorylase (carboxylating)</fullName>
        <ecNumber evidence="4">2.4.2.19</ecNumber>
    </recommendedName>
    <alternativeName>
        <fullName evidence="8">Quinolinate phosphoribosyltransferase [decarboxylating]</fullName>
    </alternativeName>
</protein>
<feature type="domain" description="Quinolinate phosphoribosyl transferase C-terminal" evidence="10">
    <location>
        <begin position="115"/>
        <end position="279"/>
    </location>
</feature>
<dbReference type="EC" id="2.4.2.19" evidence="4"/>
<feature type="domain" description="Quinolinate phosphoribosyl transferase N-terminal" evidence="11">
    <location>
        <begin position="29"/>
        <end position="111"/>
    </location>
</feature>
<dbReference type="InterPro" id="IPR022412">
    <property type="entry name" value="Quinolinate_PRibosylTrfase_N"/>
</dbReference>
<evidence type="ECO:0000256" key="7">
    <source>
        <dbReference type="ARBA" id="ARBA00022679"/>
    </source>
</evidence>
<evidence type="ECO:0000256" key="2">
    <source>
        <dbReference type="ARBA" id="ARBA00004893"/>
    </source>
</evidence>
<dbReference type="InterPro" id="IPR037128">
    <property type="entry name" value="Quinolinate_PRibosylTase_N_sf"/>
</dbReference>
<dbReference type="Pfam" id="PF02749">
    <property type="entry name" value="QRPTase_N"/>
    <property type="match status" value="1"/>
</dbReference>
<sequence>MYEIDKEALARAIHDNVAAALLEDIGSGDITSHLIPENIHAEATVTTRERAIMCGSRWVDEVFREIDQGVKIEWVASDGDMVEANTPLCHLSGSARSLLSGERSALNFLQLLMGIATRCHAYSTLVGNTHAKLLDTRKTLPGLRLAQKYAVTCGGCHSHRTGLYDGFLIKENHIMSCGGISEAITAARQTGLEAPIEIEVENLSELKQALAAKADIIMLDNFTLDDMYSAVQLNNGSAVLEASGGITENTLADIAQTGVDYISLGTLTKDIKAADLSMRLSL</sequence>
<evidence type="ECO:0000256" key="4">
    <source>
        <dbReference type="ARBA" id="ARBA00011944"/>
    </source>
</evidence>
<dbReference type="NCBIfam" id="TIGR00078">
    <property type="entry name" value="nadC"/>
    <property type="match status" value="1"/>
</dbReference>
<evidence type="ECO:0000259" key="11">
    <source>
        <dbReference type="Pfam" id="PF02749"/>
    </source>
</evidence>
<comment type="caution">
    <text evidence="12">The sequence shown here is derived from an EMBL/GenBank/DDBJ whole genome shotgun (WGS) entry which is preliminary data.</text>
</comment>
<dbReference type="InterPro" id="IPR002638">
    <property type="entry name" value="Quinolinate_PRibosylTrfase_C"/>
</dbReference>
<keyword evidence="13" id="KW-1185">Reference proteome</keyword>
<dbReference type="EMBL" id="BAABKI010000018">
    <property type="protein sequence ID" value="GAA5174978.1"/>
    <property type="molecule type" value="Genomic_DNA"/>
</dbReference>
<dbReference type="SUPFAM" id="SSF51690">
    <property type="entry name" value="Nicotinate/Quinolinate PRTase C-terminal domain-like"/>
    <property type="match status" value="1"/>
</dbReference>
<accession>A0ABP9RDI8</accession>